<organism evidence="4 5">
    <name type="scientific">Stachybotrys chartarum (strain CBS 109288 / IBT 7711)</name>
    <name type="common">Toxic black mold</name>
    <name type="synonym">Stilbospora chartarum</name>
    <dbReference type="NCBI Taxonomy" id="1280523"/>
    <lineage>
        <taxon>Eukaryota</taxon>
        <taxon>Fungi</taxon>
        <taxon>Dikarya</taxon>
        <taxon>Ascomycota</taxon>
        <taxon>Pezizomycotina</taxon>
        <taxon>Sordariomycetes</taxon>
        <taxon>Hypocreomycetidae</taxon>
        <taxon>Hypocreales</taxon>
        <taxon>Stachybotryaceae</taxon>
        <taxon>Stachybotrys</taxon>
    </lineage>
</organism>
<feature type="domain" description="FAD-binding PCMH-type" evidence="3">
    <location>
        <begin position="43"/>
        <end position="230"/>
    </location>
</feature>
<dbReference type="InterPro" id="IPR006094">
    <property type="entry name" value="Oxid_FAD_bind_N"/>
</dbReference>
<accession>A0A084BAN7</accession>
<reference evidence="4 5" key="1">
    <citation type="journal article" date="2014" name="BMC Genomics">
        <title>Comparative genome sequencing reveals chemotype-specific gene clusters in the toxigenic black mold Stachybotrys.</title>
        <authorList>
            <person name="Semeiks J."/>
            <person name="Borek D."/>
            <person name="Otwinowski Z."/>
            <person name="Grishin N.V."/>
        </authorList>
    </citation>
    <scope>NUCLEOTIDE SEQUENCE [LARGE SCALE GENOMIC DNA]</scope>
    <source>
        <strain evidence="5">CBS 109288 / IBT 7711</strain>
    </source>
</reference>
<dbReference type="PROSITE" id="PS51387">
    <property type="entry name" value="FAD_PCMH"/>
    <property type="match status" value="1"/>
</dbReference>
<evidence type="ECO:0000313" key="5">
    <source>
        <dbReference type="Proteomes" id="UP000028045"/>
    </source>
</evidence>
<name>A0A084BAN7_STACB</name>
<dbReference type="InterPro" id="IPR012951">
    <property type="entry name" value="BBE"/>
</dbReference>
<dbReference type="GO" id="GO:0071949">
    <property type="term" value="F:FAD binding"/>
    <property type="evidence" value="ECO:0007669"/>
    <property type="project" value="InterPro"/>
</dbReference>
<dbReference type="Proteomes" id="UP000028045">
    <property type="component" value="Unassembled WGS sequence"/>
</dbReference>
<dbReference type="InterPro" id="IPR016166">
    <property type="entry name" value="FAD-bd_PCMH"/>
</dbReference>
<dbReference type="InterPro" id="IPR036318">
    <property type="entry name" value="FAD-bd_PCMH-like_sf"/>
</dbReference>
<dbReference type="Gene3D" id="3.30.465.10">
    <property type="match status" value="2"/>
</dbReference>
<dbReference type="GO" id="GO:0016491">
    <property type="term" value="F:oxidoreductase activity"/>
    <property type="evidence" value="ECO:0007669"/>
    <property type="project" value="UniProtKB-KW"/>
</dbReference>
<keyword evidence="5" id="KW-1185">Reference proteome</keyword>
<sequence>MKKPATSFNPFMLINSGGDVEQDATLMWKYFTNHTCQPTDDPSSPCTLGYYGVYVLDAQAEHHVKAGLDFARNHNLRLVVRNTGHDFIGRSTGWGSLIIRTHSFQNIEWIGAYSGPGSYRGRAVRLGAGAQGRNVLTQANARNPPQALLTGECPTVGIVGGLIQGGGHGPWTTLKGMVADSVLSFEVITADGRFRTANEKENPDLFWALKGGGPLTYAIVLSATVKTWDDLPSAGAQLFINSTLTTDEDLFWEGVRIFHRYSNHLVDHGLYVYFEVFPMTLRVIPIVAINQTKEQLDRITAPILADLTTAGVPHWHLSKEFARFYDLYIDMFEDEGAEAFSLTGGWMFSHSDVEENNDEIVESFKLAISPRNDLANQGGIVGHLWHAGYNMPVSNSATHPRFRNSTDFSISILNVPVNSSLAQRADLQNLLTHTVDEAMRRAGPNGCAYVNEGDPYQPDWQGNFWGDIYPRLRDIKKKWDPKGLFWTIATPGSEEWEVIEDGTKLCRRSRG</sequence>
<evidence type="ECO:0000256" key="2">
    <source>
        <dbReference type="ARBA" id="ARBA00023002"/>
    </source>
</evidence>
<dbReference type="HOGENOM" id="CLU_018354_4_2_1"/>
<dbReference type="SUPFAM" id="SSF56176">
    <property type="entry name" value="FAD-binding/transporter-associated domain-like"/>
    <property type="match status" value="1"/>
</dbReference>
<gene>
    <name evidence="4" type="ORF">S7711_05047</name>
</gene>
<dbReference type="EMBL" id="KL647503">
    <property type="protein sequence ID" value="KEY74616.1"/>
    <property type="molecule type" value="Genomic_DNA"/>
</dbReference>
<dbReference type="PANTHER" id="PTHR13878:SF97">
    <property type="entry name" value="ISOAMYL ALCOHOL OXIDASE"/>
    <property type="match status" value="1"/>
</dbReference>
<dbReference type="OrthoDB" id="9983560at2759"/>
<evidence type="ECO:0000313" key="4">
    <source>
        <dbReference type="EMBL" id="KEY74616.1"/>
    </source>
</evidence>
<dbReference type="Pfam" id="PF01565">
    <property type="entry name" value="FAD_binding_4"/>
    <property type="match status" value="1"/>
</dbReference>
<dbReference type="InterPro" id="IPR016169">
    <property type="entry name" value="FAD-bd_PCMH_sub2"/>
</dbReference>
<dbReference type="AlphaFoldDB" id="A0A084BAN7"/>
<evidence type="ECO:0000256" key="1">
    <source>
        <dbReference type="ARBA" id="ARBA00005466"/>
    </source>
</evidence>
<keyword evidence="2" id="KW-0560">Oxidoreductase</keyword>
<dbReference type="InterPro" id="IPR050432">
    <property type="entry name" value="FAD-linked_Oxidoreductases_BP"/>
</dbReference>
<comment type="similarity">
    <text evidence="1">Belongs to the oxygen-dependent FAD-linked oxidoreductase family.</text>
</comment>
<protein>
    <recommendedName>
        <fullName evidence="3">FAD-binding PCMH-type domain-containing protein</fullName>
    </recommendedName>
</protein>
<dbReference type="PANTHER" id="PTHR13878">
    <property type="entry name" value="GULONOLACTONE OXIDASE"/>
    <property type="match status" value="1"/>
</dbReference>
<proteinExistence type="inferred from homology"/>
<evidence type="ECO:0000259" key="3">
    <source>
        <dbReference type="PROSITE" id="PS51387"/>
    </source>
</evidence>
<dbReference type="Pfam" id="PF08031">
    <property type="entry name" value="BBE"/>
    <property type="match status" value="1"/>
</dbReference>